<feature type="transmembrane region" description="Helical" evidence="1">
    <location>
        <begin position="91"/>
        <end position="108"/>
    </location>
</feature>
<evidence type="ECO:0000313" key="2">
    <source>
        <dbReference type="EMBL" id="ADE55312.1"/>
    </source>
</evidence>
<dbReference type="HOGENOM" id="CLU_557493_0_0_0"/>
<feature type="transmembrane region" description="Helical" evidence="1">
    <location>
        <begin position="271"/>
        <end position="290"/>
    </location>
</feature>
<reference evidence="2 3" key="1">
    <citation type="journal article" date="2010" name="Stand. Genomic Sci.">
        <title>Complete genome sequence of Coraliomargarita akajimensis type strain (04OKA010-24).</title>
        <authorList>
            <person name="Mavromatis K."/>
            <person name="Abt B."/>
            <person name="Brambilla E."/>
            <person name="Lapidus A."/>
            <person name="Copeland A."/>
            <person name="Deshpande S."/>
            <person name="Nolan M."/>
            <person name="Lucas S."/>
            <person name="Tice H."/>
            <person name="Cheng J.F."/>
            <person name="Han C."/>
            <person name="Detter J.C."/>
            <person name="Woyke T."/>
            <person name="Goodwin L."/>
            <person name="Pitluck S."/>
            <person name="Held B."/>
            <person name="Brettin T."/>
            <person name="Tapia R."/>
            <person name="Ivanova N."/>
            <person name="Mikhailova N."/>
            <person name="Pati A."/>
            <person name="Liolios K."/>
            <person name="Chen A."/>
            <person name="Palaniappan K."/>
            <person name="Land M."/>
            <person name="Hauser L."/>
            <person name="Chang Y.J."/>
            <person name="Jeffries C.D."/>
            <person name="Rohde M."/>
            <person name="Goker M."/>
            <person name="Bristow J."/>
            <person name="Eisen J.A."/>
            <person name="Markowitz V."/>
            <person name="Hugenholtz P."/>
            <person name="Klenk H.P."/>
            <person name="Kyrpides N.C."/>
        </authorList>
    </citation>
    <scope>NUCLEOTIDE SEQUENCE [LARGE SCALE GENOMIC DNA]</scope>
    <source>
        <strain evidence="3">DSM 45221 / IAM 15411 / JCM 23193 / KCTC 12865</strain>
    </source>
</reference>
<feature type="transmembrane region" description="Helical" evidence="1">
    <location>
        <begin position="169"/>
        <end position="192"/>
    </location>
</feature>
<evidence type="ECO:0000256" key="1">
    <source>
        <dbReference type="SAM" id="Phobius"/>
    </source>
</evidence>
<keyword evidence="1" id="KW-0812">Transmembrane</keyword>
<dbReference type="Proteomes" id="UP000000925">
    <property type="component" value="Chromosome"/>
</dbReference>
<keyword evidence="1" id="KW-0472">Membrane</keyword>
<dbReference type="eggNOG" id="COG1807">
    <property type="taxonomic scope" value="Bacteria"/>
</dbReference>
<dbReference type="EMBL" id="CP001998">
    <property type="protein sequence ID" value="ADE55312.1"/>
    <property type="molecule type" value="Genomic_DNA"/>
</dbReference>
<feature type="transmembrane region" description="Helical" evidence="1">
    <location>
        <begin position="212"/>
        <end position="231"/>
    </location>
</feature>
<proteinExistence type="predicted"/>
<keyword evidence="1" id="KW-1133">Transmembrane helix</keyword>
<evidence type="ECO:0000313" key="3">
    <source>
        <dbReference type="Proteomes" id="UP000000925"/>
    </source>
</evidence>
<sequence>MNPARPSLGLRWHSRQIPWLVNGVICIGLLIRALCYTWDVSLWHDELLLVESIIDRPLSALLLPLESEQAAPPLFLISVKLLTQLFGESEYALRIWPTFCSCAALLAFKSYAQKNLEVPAQLIACTLLAFSPGLVLFTANVKPYASDVTCSVILLILFTHPPQGSFQRILYPITVCLIPWFSFPSIFVALSLAATQCLIGLYQSKKQLYQQAALYGIASLTSFLILYLLLIQPSSNARYLTDFWKDAYFTTPWLEQRNIELLVSGLQNMSFPQLSAIPWILLTCIVLGLIRSTQQTLISSGVLAACILAAALQIYPFYGRMLFFLTPFLALLISQAGQTIGTQSVRTALALGLSILFCSSAIPSLWKYTTSSPKLEEVRESFQFVQAHAKPSDQVYLIPPFDSFYQYYRKHISLPDHVQVLRKFDADTLSKVLNTRQDLWILTESRRPRHIQQIETLVDGVESFDQQHVDVRFNYHYEKFYGTAVLLIHQQQSADTPAKLE</sequence>
<feature type="transmembrane region" description="Helical" evidence="1">
    <location>
        <begin position="297"/>
        <end position="315"/>
    </location>
</feature>
<dbReference type="OrthoDB" id="8874072at2"/>
<gene>
    <name evidence="2" type="ordered locus">Caka_2295</name>
</gene>
<keyword evidence="3" id="KW-1185">Reference proteome</keyword>
<name>D5EMS2_CORAD</name>
<dbReference type="AlphaFoldDB" id="D5EMS2"/>
<protein>
    <submittedName>
        <fullName evidence="2">Uncharacterized protein</fullName>
    </submittedName>
</protein>
<dbReference type="KEGG" id="caa:Caka_2295"/>
<feature type="transmembrane region" description="Helical" evidence="1">
    <location>
        <begin position="120"/>
        <end position="139"/>
    </location>
</feature>
<feature type="transmembrane region" description="Helical" evidence="1">
    <location>
        <begin position="20"/>
        <end position="39"/>
    </location>
</feature>
<dbReference type="STRING" id="583355.Caka_2295"/>
<organism evidence="2 3">
    <name type="scientific">Coraliomargarita akajimensis (strain DSM 45221 / IAM 15411 / JCM 23193 / KCTC 12865 / 04OKA010-24)</name>
    <dbReference type="NCBI Taxonomy" id="583355"/>
    <lineage>
        <taxon>Bacteria</taxon>
        <taxon>Pseudomonadati</taxon>
        <taxon>Verrucomicrobiota</taxon>
        <taxon>Opitutia</taxon>
        <taxon>Puniceicoccales</taxon>
        <taxon>Coraliomargaritaceae</taxon>
        <taxon>Coraliomargarita</taxon>
    </lineage>
</organism>
<accession>D5EMS2</accession>
<dbReference type="RefSeq" id="WP_013044034.1">
    <property type="nucleotide sequence ID" value="NC_014008.1"/>
</dbReference>